<evidence type="ECO:0000259" key="1">
    <source>
        <dbReference type="Pfam" id="PF06985"/>
    </source>
</evidence>
<proteinExistence type="predicted"/>
<dbReference type="PANTHER" id="PTHR33112:SF16">
    <property type="entry name" value="HETEROKARYON INCOMPATIBILITY DOMAIN-CONTAINING PROTEIN"/>
    <property type="match status" value="1"/>
</dbReference>
<accession>A0A6A6ZPR1</accession>
<organism evidence="2 3">
    <name type="scientific">Ophiobolus disseminans</name>
    <dbReference type="NCBI Taxonomy" id="1469910"/>
    <lineage>
        <taxon>Eukaryota</taxon>
        <taxon>Fungi</taxon>
        <taxon>Dikarya</taxon>
        <taxon>Ascomycota</taxon>
        <taxon>Pezizomycotina</taxon>
        <taxon>Dothideomycetes</taxon>
        <taxon>Pleosporomycetidae</taxon>
        <taxon>Pleosporales</taxon>
        <taxon>Pleosporineae</taxon>
        <taxon>Phaeosphaeriaceae</taxon>
        <taxon>Ophiobolus</taxon>
    </lineage>
</organism>
<gene>
    <name evidence="2" type="ORF">CC86DRAFT_301750</name>
</gene>
<dbReference type="AlphaFoldDB" id="A0A6A6ZPR1"/>
<dbReference type="PANTHER" id="PTHR33112">
    <property type="entry name" value="DOMAIN PROTEIN, PUTATIVE-RELATED"/>
    <property type="match status" value="1"/>
</dbReference>
<protein>
    <submittedName>
        <fullName evidence="2">HET-domain-containing protein</fullName>
    </submittedName>
</protein>
<feature type="domain" description="Heterokaryon incompatibility" evidence="1">
    <location>
        <begin position="31"/>
        <end position="178"/>
    </location>
</feature>
<evidence type="ECO:0000313" key="2">
    <source>
        <dbReference type="EMBL" id="KAF2822287.1"/>
    </source>
</evidence>
<dbReference type="InterPro" id="IPR010730">
    <property type="entry name" value="HET"/>
</dbReference>
<name>A0A6A6ZPR1_9PLEO</name>
<dbReference type="EMBL" id="MU006235">
    <property type="protein sequence ID" value="KAF2822287.1"/>
    <property type="molecule type" value="Genomic_DNA"/>
</dbReference>
<dbReference type="Pfam" id="PF06985">
    <property type="entry name" value="HET"/>
    <property type="match status" value="1"/>
</dbReference>
<dbReference type="OrthoDB" id="5125733at2759"/>
<evidence type="ECO:0000313" key="3">
    <source>
        <dbReference type="Proteomes" id="UP000799424"/>
    </source>
</evidence>
<keyword evidence="3" id="KW-1185">Reference proteome</keyword>
<dbReference type="Proteomes" id="UP000799424">
    <property type="component" value="Unassembled WGS sequence"/>
</dbReference>
<reference evidence="2" key="1">
    <citation type="journal article" date="2020" name="Stud. Mycol.">
        <title>101 Dothideomycetes genomes: a test case for predicting lifestyles and emergence of pathogens.</title>
        <authorList>
            <person name="Haridas S."/>
            <person name="Albert R."/>
            <person name="Binder M."/>
            <person name="Bloem J."/>
            <person name="Labutti K."/>
            <person name="Salamov A."/>
            <person name="Andreopoulos B."/>
            <person name="Baker S."/>
            <person name="Barry K."/>
            <person name="Bills G."/>
            <person name="Bluhm B."/>
            <person name="Cannon C."/>
            <person name="Castanera R."/>
            <person name="Culley D."/>
            <person name="Daum C."/>
            <person name="Ezra D."/>
            <person name="Gonzalez J."/>
            <person name="Henrissat B."/>
            <person name="Kuo A."/>
            <person name="Liang C."/>
            <person name="Lipzen A."/>
            <person name="Lutzoni F."/>
            <person name="Magnuson J."/>
            <person name="Mondo S."/>
            <person name="Nolan M."/>
            <person name="Ohm R."/>
            <person name="Pangilinan J."/>
            <person name="Park H.-J."/>
            <person name="Ramirez L."/>
            <person name="Alfaro M."/>
            <person name="Sun H."/>
            <person name="Tritt A."/>
            <person name="Yoshinaga Y."/>
            <person name="Zwiers L.-H."/>
            <person name="Turgeon B."/>
            <person name="Goodwin S."/>
            <person name="Spatafora J."/>
            <person name="Crous P."/>
            <person name="Grigoriev I."/>
        </authorList>
    </citation>
    <scope>NUCLEOTIDE SEQUENCE</scope>
    <source>
        <strain evidence="2">CBS 113818</strain>
    </source>
</reference>
<sequence>MPARLLKVGSSSDGHVSARIVATSEHGVHAYLTLSYCWGGDQTHKTTEKSLSDTEGKIDIMQLPKTIQDAITVTVNLGYGFLWVDSVCIIQDNELDRTTEIAKMPEIYSNAVCTIAASSPANCGRGFLNDHDYYTEHAIRIRLRRSEGLVSDIVHAYPYDHKNFVVEPLATRAWSLQERLLSTRILEFRRNQVHYLCPSTGQYDKSRSDGWKQDWLPRRQFKPLGSSNNHHPETLLGWKIPTTEHFRHMWYSLIEMFTKRDLTFPTDRTLAISGIAQRLAAMDESKSCGTYIVGHWISSDPHNLMWAREGPNEVKDQQQTRRYPTWAWTSVECQVICIYMVYHQRRSVIEPIDYAFKLRDANAPFGDVKSATITTKGRMITAECQIHGSFAWKGKLFTKLAETQIGDAILDTIPELVDSRFVCEVTLLLTESSGGRCPDLAGLILVEDPSHNGRRRFSRLGIWVVTAVYDQRQLEQRSHLLSRLFGESGMDTFDLV</sequence>